<dbReference type="KEGG" id="hdh:G5B40_01565"/>
<dbReference type="AlphaFoldDB" id="A0A7L5BTT1"/>
<proteinExistence type="predicted"/>
<dbReference type="PROSITE" id="PS51257">
    <property type="entry name" value="PROKAR_LIPOPROTEIN"/>
    <property type="match status" value="1"/>
</dbReference>
<organism evidence="2 3">
    <name type="scientific">Pikeienuella piscinae</name>
    <dbReference type="NCBI Taxonomy" id="2748098"/>
    <lineage>
        <taxon>Bacteria</taxon>
        <taxon>Pseudomonadati</taxon>
        <taxon>Pseudomonadota</taxon>
        <taxon>Alphaproteobacteria</taxon>
        <taxon>Rhodobacterales</taxon>
        <taxon>Paracoccaceae</taxon>
        <taxon>Pikeienuella</taxon>
    </lineage>
</organism>
<gene>
    <name evidence="2" type="ORF">G5B40_01565</name>
</gene>
<evidence type="ECO:0000313" key="2">
    <source>
        <dbReference type="EMBL" id="QIE54243.1"/>
    </source>
</evidence>
<sequence length="140" mass="13670">MIRAAFFSALTAAALAGCAAPRAEAPAPTPPVAPGLTVTDAAAGVIRVAGSAVDEDALAAHHCAAAKHARAAGAGALEWVGGVAKRDAIGDGVDADLVYQTMATAGAPVKGAPPAEGRAAAVEDWLIYCDEAGVAREGEA</sequence>
<keyword evidence="3" id="KW-1185">Reference proteome</keyword>
<name>A0A7L5BTT1_9RHOB</name>
<feature type="chain" id="PRO_5029677023" description="Lipoprotein" evidence="1">
    <location>
        <begin position="20"/>
        <end position="140"/>
    </location>
</feature>
<keyword evidence="1" id="KW-0732">Signal</keyword>
<evidence type="ECO:0000313" key="3">
    <source>
        <dbReference type="Proteomes" id="UP000503336"/>
    </source>
</evidence>
<dbReference type="EMBL" id="CP049056">
    <property type="protein sequence ID" value="QIE54243.1"/>
    <property type="molecule type" value="Genomic_DNA"/>
</dbReference>
<feature type="signal peptide" evidence="1">
    <location>
        <begin position="1"/>
        <end position="19"/>
    </location>
</feature>
<dbReference type="Proteomes" id="UP000503336">
    <property type="component" value="Chromosome"/>
</dbReference>
<evidence type="ECO:0000256" key="1">
    <source>
        <dbReference type="SAM" id="SignalP"/>
    </source>
</evidence>
<accession>A0A7L5BTT1</accession>
<reference evidence="2 3" key="1">
    <citation type="submission" date="2020-02" db="EMBL/GenBank/DDBJ databases">
        <title>complete genome sequence of Rhodobacteraceae bacterium.</title>
        <authorList>
            <person name="Park J."/>
            <person name="Kim Y.-S."/>
            <person name="Kim K.-H."/>
        </authorList>
    </citation>
    <scope>NUCLEOTIDE SEQUENCE [LARGE SCALE GENOMIC DNA]</scope>
    <source>
        <strain evidence="2 3">RR4-56</strain>
    </source>
</reference>
<protein>
    <recommendedName>
        <fullName evidence="4">Lipoprotein</fullName>
    </recommendedName>
</protein>
<dbReference type="RefSeq" id="WP_165094188.1">
    <property type="nucleotide sequence ID" value="NZ_CP049056.1"/>
</dbReference>
<evidence type="ECO:0008006" key="4">
    <source>
        <dbReference type="Google" id="ProtNLM"/>
    </source>
</evidence>